<evidence type="ECO:0000313" key="2">
    <source>
        <dbReference type="EMBL" id="MBD0851863.1"/>
    </source>
</evidence>
<name>A0ABR7VHH6_9FLAO</name>
<sequence length="251" mass="28575">MTRPKCIFCRTTDSSVFNTKEHIIPESLGGGDWALLPDGLFCDSCQNKFGSTIEQQALGTHPLSNFRTLLGIPTKKGKAPWFSYWEGKLTSGGGLGKLIYEPNSYFKESTLSGQKKITIIPTMSEKRDMLLRTLLKIGLETFAADLTTKDEIFLDKFDAARVFALTGKKNNPWFYIQKENTDKLNYYLKNGITHEEWSDNFYADVHEIGELIFLHFKLIYIDLVTPLIDNVIPEDKLIKNIEDSKAQLVYV</sequence>
<dbReference type="InterPro" id="IPR029471">
    <property type="entry name" value="HNH_5"/>
</dbReference>
<proteinExistence type="predicted"/>
<dbReference type="EMBL" id="JABTCG010000005">
    <property type="protein sequence ID" value="MBD0851863.1"/>
    <property type="molecule type" value="Genomic_DNA"/>
</dbReference>
<accession>A0ABR7VHH6</accession>
<organism evidence="2 3">
    <name type="scientific">Maribacter arenosus</name>
    <dbReference type="NCBI Taxonomy" id="1854708"/>
    <lineage>
        <taxon>Bacteria</taxon>
        <taxon>Pseudomonadati</taxon>
        <taxon>Bacteroidota</taxon>
        <taxon>Flavobacteriia</taxon>
        <taxon>Flavobacteriales</taxon>
        <taxon>Flavobacteriaceae</taxon>
        <taxon>Maribacter</taxon>
    </lineage>
</organism>
<dbReference type="Proteomes" id="UP000598350">
    <property type="component" value="Unassembled WGS sequence"/>
</dbReference>
<evidence type="ECO:0000313" key="3">
    <source>
        <dbReference type="Proteomes" id="UP000598350"/>
    </source>
</evidence>
<comment type="caution">
    <text evidence="2">The sequence shown here is derived from an EMBL/GenBank/DDBJ whole genome shotgun (WGS) entry which is preliminary data.</text>
</comment>
<feature type="domain" description="HNH endonuclease 5" evidence="1">
    <location>
        <begin position="6"/>
        <end position="57"/>
    </location>
</feature>
<dbReference type="Pfam" id="PF14279">
    <property type="entry name" value="HNH_5"/>
    <property type="match status" value="1"/>
</dbReference>
<evidence type="ECO:0000259" key="1">
    <source>
        <dbReference type="Pfam" id="PF14279"/>
    </source>
</evidence>
<dbReference type="RefSeq" id="WP_188314983.1">
    <property type="nucleotide sequence ID" value="NZ_JABTCG010000005.1"/>
</dbReference>
<keyword evidence="3" id="KW-1185">Reference proteome</keyword>
<gene>
    <name evidence="2" type="ORF">HPE63_14365</name>
</gene>
<protein>
    <recommendedName>
        <fullName evidence="1">HNH endonuclease 5 domain-containing protein</fullName>
    </recommendedName>
</protein>
<reference evidence="2 3" key="1">
    <citation type="submission" date="2020-05" db="EMBL/GenBank/DDBJ databases">
        <title>The draft genome sequence of Maribacter arenosus CAU 1321.</title>
        <authorList>
            <person name="Mu L."/>
        </authorList>
    </citation>
    <scope>NUCLEOTIDE SEQUENCE [LARGE SCALE GENOMIC DNA]</scope>
    <source>
        <strain evidence="2 3">CAU 1321</strain>
    </source>
</reference>